<dbReference type="OrthoDB" id="3970940at2759"/>
<accession>A0A1E5RJF0</accession>
<evidence type="ECO:0000313" key="2">
    <source>
        <dbReference type="Proteomes" id="UP000095358"/>
    </source>
</evidence>
<dbReference type="Proteomes" id="UP000095358">
    <property type="component" value="Unassembled WGS sequence"/>
</dbReference>
<dbReference type="VEuPathDB" id="FungiDB:AWRI3580_g2735"/>
<dbReference type="AlphaFoldDB" id="A0A1E5RJF0"/>
<name>A0A1E5RJF0_HANUV</name>
<evidence type="ECO:0000313" key="1">
    <source>
        <dbReference type="EMBL" id="OEJ87007.1"/>
    </source>
</evidence>
<protein>
    <submittedName>
        <fullName evidence="1">Uncharacterized protein</fullName>
    </submittedName>
</protein>
<dbReference type="EMBL" id="LPNN01000005">
    <property type="protein sequence ID" value="OEJ87007.1"/>
    <property type="molecule type" value="Genomic_DNA"/>
</dbReference>
<organism evidence="1 2">
    <name type="scientific">Hanseniaspora uvarum</name>
    <name type="common">Yeast</name>
    <name type="synonym">Kloeckera apiculata</name>
    <dbReference type="NCBI Taxonomy" id="29833"/>
    <lineage>
        <taxon>Eukaryota</taxon>
        <taxon>Fungi</taxon>
        <taxon>Dikarya</taxon>
        <taxon>Ascomycota</taxon>
        <taxon>Saccharomycotina</taxon>
        <taxon>Saccharomycetes</taxon>
        <taxon>Saccharomycodales</taxon>
        <taxon>Saccharomycodaceae</taxon>
        <taxon>Hanseniaspora</taxon>
    </lineage>
</organism>
<sequence>MPIKANYLKRKYVQIEFDALPSYYCVIIIRNQKLVDNSKEKYQGRNEEPISYNKVSRLKLNDFMISIGTVFGNLSGITDGYIYHNKSADLKKGNKYSLYCIEEGDGSFRIDFLDIPESPFIENIKDTVNNKQETSNMNTKGFLESQLAFQNLDHYPLQKKNKEVQQKQKWTESNQQELSKTLQHRNTDVFDEDYQVPVMVFKGSKVPLIRDRNNSFIGVVEVL</sequence>
<proteinExistence type="predicted"/>
<reference evidence="2" key="1">
    <citation type="journal article" date="2016" name="Genome Announc.">
        <title>Genome sequences of three species of Hanseniaspora isolated from spontaneous wine fermentations.</title>
        <authorList>
            <person name="Sternes P.R."/>
            <person name="Lee D."/>
            <person name="Kutyna D.R."/>
            <person name="Borneman A.R."/>
        </authorList>
    </citation>
    <scope>NUCLEOTIDE SEQUENCE [LARGE SCALE GENOMIC DNA]</scope>
    <source>
        <strain evidence="2">AWRI3580</strain>
    </source>
</reference>
<gene>
    <name evidence="1" type="ORF">AWRI3580_g2735</name>
</gene>
<keyword evidence="2" id="KW-1185">Reference proteome</keyword>
<comment type="caution">
    <text evidence="1">The sequence shown here is derived from an EMBL/GenBank/DDBJ whole genome shotgun (WGS) entry which is preliminary data.</text>
</comment>